<dbReference type="Proteomes" id="UP000799440">
    <property type="component" value="Unassembled WGS sequence"/>
</dbReference>
<reference evidence="1" key="1">
    <citation type="journal article" date="2020" name="Stud. Mycol.">
        <title>101 Dothideomycetes genomes: a test case for predicting lifestyles and emergence of pathogens.</title>
        <authorList>
            <person name="Haridas S."/>
            <person name="Albert R."/>
            <person name="Binder M."/>
            <person name="Bloem J."/>
            <person name="Labutti K."/>
            <person name="Salamov A."/>
            <person name="Andreopoulos B."/>
            <person name="Baker S."/>
            <person name="Barry K."/>
            <person name="Bills G."/>
            <person name="Bluhm B."/>
            <person name="Cannon C."/>
            <person name="Castanera R."/>
            <person name="Culley D."/>
            <person name="Daum C."/>
            <person name="Ezra D."/>
            <person name="Gonzalez J."/>
            <person name="Henrissat B."/>
            <person name="Kuo A."/>
            <person name="Liang C."/>
            <person name="Lipzen A."/>
            <person name="Lutzoni F."/>
            <person name="Magnuson J."/>
            <person name="Mondo S."/>
            <person name="Nolan M."/>
            <person name="Ohm R."/>
            <person name="Pangilinan J."/>
            <person name="Park H.-J."/>
            <person name="Ramirez L."/>
            <person name="Alfaro M."/>
            <person name="Sun H."/>
            <person name="Tritt A."/>
            <person name="Yoshinaga Y."/>
            <person name="Zwiers L.-H."/>
            <person name="Turgeon B."/>
            <person name="Goodwin S."/>
            <person name="Spatafora J."/>
            <person name="Crous P."/>
            <person name="Grigoriev I."/>
        </authorList>
    </citation>
    <scope>NUCLEOTIDE SEQUENCE</scope>
    <source>
        <strain evidence="1">CBS 119925</strain>
    </source>
</reference>
<dbReference type="OrthoDB" id="3537171at2759"/>
<evidence type="ECO:0000313" key="1">
    <source>
        <dbReference type="EMBL" id="KAF2742501.1"/>
    </source>
</evidence>
<dbReference type="PANTHER" id="PTHR37048:SF2">
    <property type="entry name" value="QUESTIONABLE PROTEIN"/>
    <property type="match status" value="1"/>
</dbReference>
<protein>
    <submittedName>
        <fullName evidence="1">Uncharacterized protein</fullName>
    </submittedName>
</protein>
<sequence>ERPVEDDEVVQGRIFWLPSKEELPPKAVRRAHGKGAIEEGIHNHPVVVVSRPAEEGSIVHFHLITSFQGKRLHEIYGKSSEFHTSRRSWYLPISPAPDHPDATSKKSRKRFPTLELAGGAALRWDSYVNLRHVYKIEWKHLRRYNNADTPWSMEYQFERESMIRMLAKGRVLTAYEPGPQLQIPIAEKTRSPCQVQHPQY</sequence>
<feature type="non-terminal residue" evidence="1">
    <location>
        <position position="1"/>
    </location>
</feature>
<name>A0A6A6UZL1_9PLEO</name>
<feature type="non-terminal residue" evidence="1">
    <location>
        <position position="200"/>
    </location>
</feature>
<dbReference type="AlphaFoldDB" id="A0A6A6UZL1"/>
<accession>A0A6A6UZL1</accession>
<gene>
    <name evidence="1" type="ORF">M011DRAFT_371068</name>
</gene>
<dbReference type="PANTHER" id="PTHR37048">
    <property type="entry name" value="QUESTIONABLE PROTEIN"/>
    <property type="match status" value="1"/>
</dbReference>
<dbReference type="EMBL" id="MU006608">
    <property type="protein sequence ID" value="KAF2742501.1"/>
    <property type="molecule type" value="Genomic_DNA"/>
</dbReference>
<keyword evidence="2" id="KW-1185">Reference proteome</keyword>
<evidence type="ECO:0000313" key="2">
    <source>
        <dbReference type="Proteomes" id="UP000799440"/>
    </source>
</evidence>
<proteinExistence type="predicted"/>
<organism evidence="1 2">
    <name type="scientific">Sporormia fimetaria CBS 119925</name>
    <dbReference type="NCBI Taxonomy" id="1340428"/>
    <lineage>
        <taxon>Eukaryota</taxon>
        <taxon>Fungi</taxon>
        <taxon>Dikarya</taxon>
        <taxon>Ascomycota</taxon>
        <taxon>Pezizomycotina</taxon>
        <taxon>Dothideomycetes</taxon>
        <taxon>Pleosporomycetidae</taxon>
        <taxon>Pleosporales</taxon>
        <taxon>Sporormiaceae</taxon>
        <taxon>Sporormia</taxon>
    </lineage>
</organism>